<dbReference type="GO" id="GO:0005886">
    <property type="term" value="C:plasma membrane"/>
    <property type="evidence" value="ECO:0007669"/>
    <property type="project" value="TreeGrafter"/>
</dbReference>
<keyword evidence="7" id="KW-0598">Phosphotransferase system</keyword>
<keyword evidence="6" id="KW-0808">Transferase</keyword>
<comment type="caution">
    <text evidence="14">The sequence shown here is derived from an EMBL/GenBank/DDBJ whole genome shotgun (WGS) entry which is preliminary data.</text>
</comment>
<dbReference type="InterPro" id="IPR002178">
    <property type="entry name" value="PTS_EIIA_type-2_dom"/>
</dbReference>
<dbReference type="GO" id="GO:0090563">
    <property type="term" value="F:protein-phosphocysteine-sugar phosphotransferase activity"/>
    <property type="evidence" value="ECO:0007669"/>
    <property type="project" value="TreeGrafter"/>
</dbReference>
<evidence type="ECO:0000256" key="11">
    <source>
        <dbReference type="ARBA" id="ARBA00030962"/>
    </source>
</evidence>
<dbReference type="PROSITE" id="PS00372">
    <property type="entry name" value="PTS_EIIA_TYPE_2_HIS"/>
    <property type="match status" value="1"/>
</dbReference>
<dbReference type="EMBL" id="LWMN01000013">
    <property type="protein sequence ID" value="OAQ55463.1"/>
    <property type="molecule type" value="Genomic_DNA"/>
</dbReference>
<dbReference type="EMBL" id="BJUG01000010">
    <property type="protein sequence ID" value="GEK37642.1"/>
    <property type="molecule type" value="Genomic_DNA"/>
</dbReference>
<feature type="domain" description="PTS EIIA type-2" evidence="12">
    <location>
        <begin position="1"/>
        <end position="141"/>
    </location>
</feature>
<evidence type="ECO:0000256" key="10">
    <source>
        <dbReference type="ARBA" id="ARBA00030956"/>
    </source>
</evidence>
<dbReference type="CDD" id="cd00211">
    <property type="entry name" value="PTS_IIA_fru"/>
    <property type="match status" value="1"/>
</dbReference>
<accession>A0A179ERM3</accession>
<sequence length="146" mass="16427">MELATERIQLNQTFSDWQDALTNIGAWLTNQGWVKAGYTESMIERQELMSVYIGNFVALPHGNEELVVKEGISLIQVPDGVNFGTKEEPKIATILFAVTFKKEQQLPMLQELAFFCAEIEQVIALSDAKTVSEVQAILEKNTTKFE</sequence>
<organism evidence="14 15">
    <name type="scientific">Enterococcus thailandicus</name>
    <dbReference type="NCBI Taxonomy" id="417368"/>
    <lineage>
        <taxon>Bacteria</taxon>
        <taxon>Bacillati</taxon>
        <taxon>Bacillota</taxon>
        <taxon>Bacilli</taxon>
        <taxon>Lactobacillales</taxon>
        <taxon>Enterococcaceae</taxon>
        <taxon>Enterococcus</taxon>
    </lineage>
</organism>
<keyword evidence="3" id="KW-0813">Transport</keyword>
<evidence type="ECO:0000313" key="13">
    <source>
        <dbReference type="EMBL" id="GEK37642.1"/>
    </source>
</evidence>
<dbReference type="PATRIC" id="fig|417368.6.peg.733"/>
<evidence type="ECO:0000313" key="15">
    <source>
        <dbReference type="Proteomes" id="UP000078516"/>
    </source>
</evidence>
<dbReference type="SUPFAM" id="SSF55804">
    <property type="entry name" value="Phoshotransferase/anion transport protein"/>
    <property type="match status" value="1"/>
</dbReference>
<dbReference type="PANTHER" id="PTHR30181">
    <property type="entry name" value="MANNITOL PERMEASE IIC COMPONENT"/>
    <property type="match status" value="1"/>
</dbReference>
<evidence type="ECO:0000256" key="1">
    <source>
        <dbReference type="ARBA" id="ARBA00002434"/>
    </source>
</evidence>
<evidence type="ECO:0000313" key="14">
    <source>
        <dbReference type="EMBL" id="OAQ55463.1"/>
    </source>
</evidence>
<evidence type="ECO:0000256" key="8">
    <source>
        <dbReference type="ARBA" id="ARBA00022777"/>
    </source>
</evidence>
<dbReference type="Proteomes" id="UP000321361">
    <property type="component" value="Unassembled WGS sequence"/>
</dbReference>
<dbReference type="InterPro" id="IPR050893">
    <property type="entry name" value="Sugar_PTS"/>
</dbReference>
<comment type="function">
    <text evidence="1">The phosphoenolpyruvate-dependent sugar phosphotransferase system (sugar PTS), a major carbohydrate active transport system, catalyzes the phosphorylation of incoming sugar substrates concomitantly with their translocation across the cell membrane. The enzyme II CmtAB PTS system is involved in D-mannitol transport.</text>
</comment>
<dbReference type="PANTHER" id="PTHR30181:SF2">
    <property type="entry name" value="PTS SYSTEM MANNITOL-SPECIFIC EIICBA COMPONENT"/>
    <property type="match status" value="1"/>
</dbReference>
<dbReference type="AlphaFoldDB" id="A0A179ERM3"/>
<evidence type="ECO:0000256" key="6">
    <source>
        <dbReference type="ARBA" id="ARBA00022679"/>
    </source>
</evidence>
<reference evidence="13 16" key="2">
    <citation type="submission" date="2019-07" db="EMBL/GenBank/DDBJ databases">
        <title>Whole genome shotgun sequence of Enterococcus thailandicus NBRC 101867.</title>
        <authorList>
            <person name="Hosoyama A."/>
            <person name="Uohara A."/>
            <person name="Ohji S."/>
            <person name="Ichikawa N."/>
        </authorList>
    </citation>
    <scope>NUCLEOTIDE SEQUENCE [LARGE SCALE GENOMIC DNA]</scope>
    <source>
        <strain evidence="13 16">NBRC 101867</strain>
    </source>
</reference>
<evidence type="ECO:0000256" key="3">
    <source>
        <dbReference type="ARBA" id="ARBA00022448"/>
    </source>
</evidence>
<keyword evidence="15" id="KW-1185">Reference proteome</keyword>
<reference evidence="14 15" key="1">
    <citation type="submission" date="2016-04" db="EMBL/GenBank/DDBJ databases">
        <title>Draft genome of an Enterococcus thailandicus strain isolated from bovine feces.</title>
        <authorList>
            <person name="Beukers A.G."/>
            <person name="Zaheer R."/>
            <person name="Goji N."/>
            <person name="Cook S.R."/>
            <person name="Amoako K."/>
            <person name="Chaves A.V."/>
            <person name="Ward M.P."/>
            <person name="Mcallister T.A."/>
        </authorList>
    </citation>
    <scope>NUCLEOTIDE SEQUENCE [LARGE SCALE GENOMIC DNA]</scope>
    <source>
        <strain evidence="14 15">F0711D 46</strain>
    </source>
</reference>
<evidence type="ECO:0000313" key="16">
    <source>
        <dbReference type="Proteomes" id="UP000321361"/>
    </source>
</evidence>
<dbReference type="Pfam" id="PF00359">
    <property type="entry name" value="PTS_EIIA_2"/>
    <property type="match status" value="1"/>
</dbReference>
<dbReference type="OrthoDB" id="1640042at2"/>
<evidence type="ECO:0000256" key="4">
    <source>
        <dbReference type="ARBA" id="ARBA00022553"/>
    </source>
</evidence>
<evidence type="ECO:0000256" key="5">
    <source>
        <dbReference type="ARBA" id="ARBA00022597"/>
    </source>
</evidence>
<proteinExistence type="predicted"/>
<keyword evidence="8" id="KW-0418">Kinase</keyword>
<keyword evidence="5" id="KW-0762">Sugar transport</keyword>
<dbReference type="RefSeq" id="WP_067483957.1">
    <property type="nucleotide sequence ID" value="NZ_BJUG01000010.1"/>
</dbReference>
<protein>
    <recommendedName>
        <fullName evidence="2">Mannitol-specific phosphotransferase enzyme IIA component</fullName>
    </recommendedName>
    <alternativeName>
        <fullName evidence="10">EIIA</fullName>
    </alternativeName>
    <alternativeName>
        <fullName evidence="11">EIII</fullName>
    </alternativeName>
    <alternativeName>
        <fullName evidence="9">PTS system mannitol-specific EIIA component</fullName>
    </alternativeName>
</protein>
<dbReference type="Gene3D" id="3.40.930.10">
    <property type="entry name" value="Mannitol-specific EII, Chain A"/>
    <property type="match status" value="1"/>
</dbReference>
<evidence type="ECO:0000256" key="7">
    <source>
        <dbReference type="ARBA" id="ARBA00022683"/>
    </source>
</evidence>
<dbReference type="PROSITE" id="PS51094">
    <property type="entry name" value="PTS_EIIA_TYPE_2"/>
    <property type="match status" value="1"/>
</dbReference>
<dbReference type="GO" id="GO:0016301">
    <property type="term" value="F:kinase activity"/>
    <property type="evidence" value="ECO:0007669"/>
    <property type="project" value="UniProtKB-KW"/>
</dbReference>
<keyword evidence="4" id="KW-0597">Phosphoprotein</keyword>
<evidence type="ECO:0000256" key="9">
    <source>
        <dbReference type="ARBA" id="ARBA00029908"/>
    </source>
</evidence>
<evidence type="ECO:0000256" key="2">
    <source>
        <dbReference type="ARBA" id="ARBA00014783"/>
    </source>
</evidence>
<gene>
    <name evidence="13" type="primary">mtlF</name>
    <name evidence="14" type="ORF">A6E74_08185</name>
    <name evidence="13" type="ORF">ETH01_19290</name>
</gene>
<dbReference type="Proteomes" id="UP000078516">
    <property type="component" value="Unassembled WGS sequence"/>
</dbReference>
<name>A0A179ERM3_ENTTH</name>
<evidence type="ECO:0000259" key="12">
    <source>
        <dbReference type="PROSITE" id="PS51094"/>
    </source>
</evidence>
<dbReference type="GO" id="GO:0009401">
    <property type="term" value="P:phosphoenolpyruvate-dependent sugar phosphotransferase system"/>
    <property type="evidence" value="ECO:0007669"/>
    <property type="project" value="UniProtKB-KW"/>
</dbReference>
<dbReference type="InterPro" id="IPR016152">
    <property type="entry name" value="PTrfase/Anion_transptr"/>
</dbReference>